<keyword evidence="3" id="KW-1185">Reference proteome</keyword>
<comment type="caution">
    <text evidence="2">The sequence shown here is derived from an EMBL/GenBank/DDBJ whole genome shotgun (WGS) entry which is preliminary data.</text>
</comment>
<dbReference type="Pfam" id="PF14301">
    <property type="entry name" value="DUF4376"/>
    <property type="match status" value="1"/>
</dbReference>
<sequence>MSWAVRHDGTNFRAIGSAEDLLEGEAFSERQPDIIVASPEQLIAQERFQREISGAIVNGFAVMTDRETQSKLSAASLRAQRTPDYVVDWKLADGSFATLDAPSIISLADGVDDYVQACYSRERDLLEALSSGGFTREMLSIGWPLSGSGLENSDNP</sequence>
<protein>
    <recommendedName>
        <fullName evidence="1">DUF4376 domain-containing protein</fullName>
    </recommendedName>
</protein>
<dbReference type="RefSeq" id="WP_243248674.1">
    <property type="nucleotide sequence ID" value="NZ_LOHG01000024.1"/>
</dbReference>
<evidence type="ECO:0000313" key="3">
    <source>
        <dbReference type="Proteomes" id="UP001320513"/>
    </source>
</evidence>
<feature type="domain" description="DUF4376" evidence="1">
    <location>
        <begin position="42"/>
        <end position="129"/>
    </location>
</feature>
<dbReference type="EMBL" id="LOHG01000024">
    <property type="protein sequence ID" value="MCI8212571.1"/>
    <property type="molecule type" value="Genomic_DNA"/>
</dbReference>
<reference evidence="2 3" key="1">
    <citation type="submission" date="2015-12" db="EMBL/GenBank/DDBJ databases">
        <title>Phylogenomics in the description of a new species in the Pseudomonas syringae group.</title>
        <authorList>
            <person name="Busquets A."/>
            <person name="Gomila M."/>
            <person name="Beiki F."/>
            <person name="Rahimian H."/>
            <person name="Mulet M."/>
            <person name="Sanchez D."/>
            <person name="Garcia-Valdes E."/>
            <person name="Lalucat J."/>
        </authorList>
    </citation>
    <scope>NUCLEOTIDE SEQUENCE [LARGE SCALE GENOMIC DNA]</scope>
    <source>
        <strain evidence="2 3">S25</strain>
    </source>
</reference>
<gene>
    <name evidence="2" type="ORF">AUC61_23860</name>
</gene>
<organism evidence="2 3">
    <name type="scientific">Pseudomonas maioricensis</name>
    <dbReference type="NCBI Taxonomy" id="1766623"/>
    <lineage>
        <taxon>Bacteria</taxon>
        <taxon>Pseudomonadati</taxon>
        <taxon>Pseudomonadota</taxon>
        <taxon>Gammaproteobacteria</taxon>
        <taxon>Pseudomonadales</taxon>
        <taxon>Pseudomonadaceae</taxon>
        <taxon>Pseudomonas</taxon>
    </lineage>
</organism>
<name>A0ABS9ZQI4_9PSED</name>
<evidence type="ECO:0000313" key="2">
    <source>
        <dbReference type="EMBL" id="MCI8212571.1"/>
    </source>
</evidence>
<proteinExistence type="predicted"/>
<accession>A0ABS9ZQI4</accession>
<evidence type="ECO:0000259" key="1">
    <source>
        <dbReference type="Pfam" id="PF14301"/>
    </source>
</evidence>
<dbReference type="InterPro" id="IPR025484">
    <property type="entry name" value="DUF4376"/>
</dbReference>
<dbReference type="Proteomes" id="UP001320513">
    <property type="component" value="Unassembled WGS sequence"/>
</dbReference>